<comment type="pathway">
    <text evidence="5">Amino-acid biosynthesis; L-methionine biosynthesis via de novo pathway.</text>
</comment>
<reference evidence="9 10" key="1">
    <citation type="submission" date="2025-05" db="UniProtKB">
        <authorList>
            <consortium name="RefSeq"/>
        </authorList>
    </citation>
    <scope>IDENTIFICATION</scope>
    <source>
        <tissue evidence="9 10">Whole Larva</tissue>
    </source>
</reference>
<evidence type="ECO:0000256" key="5">
    <source>
        <dbReference type="ARBA" id="ARBA00034478"/>
    </source>
</evidence>
<dbReference type="SUPFAM" id="SSF82282">
    <property type="entry name" value="Homocysteine S-methyltransferase"/>
    <property type="match status" value="1"/>
</dbReference>
<evidence type="ECO:0000313" key="8">
    <source>
        <dbReference type="Proteomes" id="UP000695000"/>
    </source>
</evidence>
<name>A0ABM1N2E5_NICVS</name>
<evidence type="ECO:0000256" key="4">
    <source>
        <dbReference type="ARBA" id="ARBA00022833"/>
    </source>
</evidence>
<dbReference type="InterPro" id="IPR051486">
    <property type="entry name" value="Hcy_S-methyltransferase"/>
</dbReference>
<keyword evidence="8" id="KW-1185">Reference proteome</keyword>
<comment type="cofactor">
    <cofactor evidence="6">
        <name>Zn(2+)</name>
        <dbReference type="ChEBI" id="CHEBI:29105"/>
    </cofactor>
</comment>
<keyword evidence="4 6" id="KW-0862">Zinc</keyword>
<evidence type="ECO:0000313" key="9">
    <source>
        <dbReference type="RefSeq" id="XP_017780995.1"/>
    </source>
</evidence>
<evidence type="ECO:0000256" key="1">
    <source>
        <dbReference type="ARBA" id="ARBA00022603"/>
    </source>
</evidence>
<dbReference type="GeneID" id="108565854"/>
<evidence type="ECO:0000256" key="6">
    <source>
        <dbReference type="PROSITE-ProRule" id="PRU00333"/>
    </source>
</evidence>
<dbReference type="Pfam" id="PF02574">
    <property type="entry name" value="S-methyl_trans"/>
    <property type="match status" value="1"/>
</dbReference>
<keyword evidence="2 6" id="KW-0808">Transferase</keyword>
<dbReference type="InterPro" id="IPR017226">
    <property type="entry name" value="BHMT-like"/>
</dbReference>
<gene>
    <name evidence="9 10" type="primary">LOC108565854</name>
</gene>
<feature type="binding site" evidence="6">
    <location>
        <position position="322"/>
    </location>
    <ligand>
        <name>Zn(2+)</name>
        <dbReference type="ChEBI" id="CHEBI:29105"/>
    </ligand>
</feature>
<dbReference type="RefSeq" id="XP_017780995.1">
    <property type="nucleotide sequence ID" value="XM_017925506.1"/>
</dbReference>
<accession>A0ABM1N2E5</accession>
<dbReference type="Gene3D" id="3.20.20.330">
    <property type="entry name" value="Homocysteine-binding-like domain"/>
    <property type="match status" value="1"/>
</dbReference>
<evidence type="ECO:0000313" key="10">
    <source>
        <dbReference type="RefSeq" id="XP_017780997.1"/>
    </source>
</evidence>
<dbReference type="PANTHER" id="PTHR46015:SF1">
    <property type="entry name" value="HOMOCYSTEINE S-METHYLTRANSFERASE-LIKE ISOFORM 1"/>
    <property type="match status" value="1"/>
</dbReference>
<dbReference type="InterPro" id="IPR036589">
    <property type="entry name" value="HCY_dom_sf"/>
</dbReference>
<dbReference type="Proteomes" id="UP000695000">
    <property type="component" value="Unplaced"/>
</dbReference>
<organism evidence="8 9">
    <name type="scientific">Nicrophorus vespilloides</name>
    <name type="common">Boreal carrion beetle</name>
    <dbReference type="NCBI Taxonomy" id="110193"/>
    <lineage>
        <taxon>Eukaryota</taxon>
        <taxon>Metazoa</taxon>
        <taxon>Ecdysozoa</taxon>
        <taxon>Arthropoda</taxon>
        <taxon>Hexapoda</taxon>
        <taxon>Insecta</taxon>
        <taxon>Pterygota</taxon>
        <taxon>Neoptera</taxon>
        <taxon>Endopterygota</taxon>
        <taxon>Coleoptera</taxon>
        <taxon>Polyphaga</taxon>
        <taxon>Staphyliniformia</taxon>
        <taxon>Silphidae</taxon>
        <taxon>Nicrophorinae</taxon>
        <taxon>Nicrophorus</taxon>
    </lineage>
</organism>
<evidence type="ECO:0000256" key="3">
    <source>
        <dbReference type="ARBA" id="ARBA00022723"/>
    </source>
</evidence>
<feature type="binding site" evidence="6">
    <location>
        <position position="321"/>
    </location>
    <ligand>
        <name>Zn(2+)</name>
        <dbReference type="ChEBI" id="CHEBI:29105"/>
    </ligand>
</feature>
<keyword evidence="1 6" id="KW-0489">Methyltransferase</keyword>
<feature type="binding site" evidence="6">
    <location>
        <position position="250"/>
    </location>
    <ligand>
        <name>Zn(2+)</name>
        <dbReference type="ChEBI" id="CHEBI:29105"/>
    </ligand>
</feature>
<sequence length="352" mass="39364">MPPGNGSSTACKQDSEDYQTIKLLDGGFASQLSCHVRNQIDGDVLWSARFLSTDPEAVIRTHLDFLIAGSNIIETNTYQASIGGFKEHLNLTEEESYALIKEAVYLAKSALERFKKEYIPVADYAKFNNDRPLIVGSVGPYGASLHDASEYSGSYAKTTPVQTMRDWHRPRIAALVEAGVDMLALETIPCKAEAEMLVQLIKEFPSVKAWLAFSCGQDGKSTAYGENFQQTAKKCYEMNPQQLVAVGANCLAPRLVESLFTGINKGRENRPIPLIVYPNSGESYNVEQGEYSRWIDREKCEPVETYIHKWLDLGVKYIGGCCRTYAADVTRIGNEVRKWQFMQQERQINGVN</sequence>
<dbReference type="InterPro" id="IPR003726">
    <property type="entry name" value="HCY_dom"/>
</dbReference>
<dbReference type="NCBIfam" id="NF007020">
    <property type="entry name" value="PRK09485.1"/>
    <property type="match status" value="1"/>
</dbReference>
<keyword evidence="3 6" id="KW-0479">Metal-binding</keyword>
<evidence type="ECO:0000259" key="7">
    <source>
        <dbReference type="PROSITE" id="PS50970"/>
    </source>
</evidence>
<dbReference type="RefSeq" id="XP_017780997.1">
    <property type="nucleotide sequence ID" value="XM_017925508.1"/>
</dbReference>
<evidence type="ECO:0000256" key="2">
    <source>
        <dbReference type="ARBA" id="ARBA00022679"/>
    </source>
</evidence>
<proteinExistence type="predicted"/>
<dbReference type="PANTHER" id="PTHR46015">
    <property type="entry name" value="ZGC:172121"/>
    <property type="match status" value="1"/>
</dbReference>
<dbReference type="PIRSF" id="PIRSF037505">
    <property type="entry name" value="Betaine_HMT"/>
    <property type="match status" value="1"/>
</dbReference>
<protein>
    <submittedName>
        <fullName evidence="9 10">Homocysteine S-methyltransferase 1-like isoform X1</fullName>
    </submittedName>
</protein>
<feature type="domain" description="Hcy-binding" evidence="7">
    <location>
        <begin position="10"/>
        <end position="336"/>
    </location>
</feature>
<dbReference type="PROSITE" id="PS50970">
    <property type="entry name" value="HCY"/>
    <property type="match status" value="1"/>
</dbReference>